<feature type="domain" description="CAAX prenyl protease 2/Lysostaphin resistance protein A-like" evidence="3">
    <location>
        <begin position="197"/>
        <end position="292"/>
    </location>
</feature>
<gene>
    <name evidence="4" type="ORF">ACFQEY_13820</name>
</gene>
<feature type="transmembrane region" description="Helical" evidence="2">
    <location>
        <begin position="101"/>
        <end position="128"/>
    </location>
</feature>
<dbReference type="Pfam" id="PF02517">
    <property type="entry name" value="Rce1-like"/>
    <property type="match status" value="1"/>
</dbReference>
<evidence type="ECO:0000256" key="2">
    <source>
        <dbReference type="SAM" id="Phobius"/>
    </source>
</evidence>
<feature type="compositionally biased region" description="Low complexity" evidence="1">
    <location>
        <begin position="1"/>
        <end position="15"/>
    </location>
</feature>
<dbReference type="PANTHER" id="PTHR36435">
    <property type="entry name" value="SLR1288 PROTEIN"/>
    <property type="match status" value="1"/>
</dbReference>
<keyword evidence="5" id="KW-1185">Reference proteome</keyword>
<evidence type="ECO:0000259" key="3">
    <source>
        <dbReference type="Pfam" id="PF02517"/>
    </source>
</evidence>
<evidence type="ECO:0000256" key="1">
    <source>
        <dbReference type="SAM" id="MobiDB-lite"/>
    </source>
</evidence>
<feature type="transmembrane region" description="Helical" evidence="2">
    <location>
        <begin position="194"/>
        <end position="215"/>
    </location>
</feature>
<keyword evidence="2" id="KW-0812">Transmembrane</keyword>
<dbReference type="RefSeq" id="WP_379769571.1">
    <property type="nucleotide sequence ID" value="NZ_JBHSXI010000016.1"/>
</dbReference>
<evidence type="ECO:0000313" key="5">
    <source>
        <dbReference type="Proteomes" id="UP001596333"/>
    </source>
</evidence>
<dbReference type="PANTHER" id="PTHR36435:SF1">
    <property type="entry name" value="CAAX AMINO TERMINAL PROTEASE FAMILY PROTEIN"/>
    <property type="match status" value="1"/>
</dbReference>
<keyword evidence="4" id="KW-0378">Hydrolase</keyword>
<sequence length="321" mass="32605">MTDPSSGDPDGAADSASDDGRSNGGRPDGDRAVDAADSTDPNERGDSDPVDPTDPDDPIGAEPGDSTARTIASAVGVGVFGVFAYVALSFGFAIVGQLVGGFSLVVSLALSLAVGQYLAFGGVGLLYLRLRGFDRSRIVAYLGVRRPSAVEFVIAVVGAVATFGVAIVLSTIVLSTGAEPAQNQGAQVAMQNPAIIPLIVVAMFLVVGPCEEFLFRGVVQSRLRESLSAVPAIVIASAVFAPAHVISLSGGGVTGVLLGIGLLVIPSLLFGAVYEYTGNLVVVALMHGTYNSILLSLLYIAIAYGPELEDAAASGATLLPI</sequence>
<dbReference type="InterPro" id="IPR052710">
    <property type="entry name" value="CAAX_protease"/>
</dbReference>
<keyword evidence="2" id="KW-0472">Membrane</keyword>
<evidence type="ECO:0000313" key="4">
    <source>
        <dbReference type="EMBL" id="MFC6890080.1"/>
    </source>
</evidence>
<dbReference type="EC" id="3.4.-.-" evidence="4"/>
<proteinExistence type="predicted"/>
<keyword evidence="2" id="KW-1133">Transmembrane helix</keyword>
<dbReference type="EMBL" id="JBHSXI010000016">
    <property type="protein sequence ID" value="MFC6890080.1"/>
    <property type="molecule type" value="Genomic_DNA"/>
</dbReference>
<reference evidence="4 5" key="1">
    <citation type="journal article" date="2019" name="Int. J. Syst. Evol. Microbiol.">
        <title>The Global Catalogue of Microorganisms (GCM) 10K type strain sequencing project: providing services to taxonomists for standard genome sequencing and annotation.</title>
        <authorList>
            <consortium name="The Broad Institute Genomics Platform"/>
            <consortium name="The Broad Institute Genome Sequencing Center for Infectious Disease"/>
            <person name="Wu L."/>
            <person name="Ma J."/>
        </authorList>
    </citation>
    <scope>NUCLEOTIDE SEQUENCE [LARGE SCALE GENOMIC DNA]</scope>
    <source>
        <strain evidence="4 5">Y73</strain>
    </source>
</reference>
<dbReference type="Proteomes" id="UP001596333">
    <property type="component" value="Unassembled WGS sequence"/>
</dbReference>
<feature type="compositionally biased region" description="Acidic residues" evidence="1">
    <location>
        <begin position="48"/>
        <end position="59"/>
    </location>
</feature>
<feature type="transmembrane region" description="Helical" evidence="2">
    <location>
        <begin position="149"/>
        <end position="174"/>
    </location>
</feature>
<feature type="transmembrane region" description="Helical" evidence="2">
    <location>
        <begin position="280"/>
        <end position="302"/>
    </location>
</feature>
<dbReference type="AlphaFoldDB" id="A0ABD5UL28"/>
<protein>
    <submittedName>
        <fullName evidence="4">CPBP family intramembrane glutamic endopeptidase</fullName>
        <ecNumber evidence="4">3.4.-.-</ecNumber>
    </submittedName>
</protein>
<feature type="transmembrane region" description="Helical" evidence="2">
    <location>
        <begin position="71"/>
        <end position="95"/>
    </location>
</feature>
<dbReference type="GO" id="GO:0080120">
    <property type="term" value="P:CAAX-box protein maturation"/>
    <property type="evidence" value="ECO:0007669"/>
    <property type="project" value="UniProtKB-ARBA"/>
</dbReference>
<dbReference type="InterPro" id="IPR003675">
    <property type="entry name" value="Rce1/LyrA-like_dom"/>
</dbReference>
<name>A0ABD5UL28_9EURY</name>
<feature type="transmembrane region" description="Helical" evidence="2">
    <location>
        <begin position="227"/>
        <end position="246"/>
    </location>
</feature>
<dbReference type="GO" id="GO:0004175">
    <property type="term" value="F:endopeptidase activity"/>
    <property type="evidence" value="ECO:0007669"/>
    <property type="project" value="UniProtKB-ARBA"/>
</dbReference>
<feature type="transmembrane region" description="Helical" evidence="2">
    <location>
        <begin position="252"/>
        <end position="273"/>
    </location>
</feature>
<organism evidence="4 5">
    <name type="scientific">Halorubrum trueperi</name>
    <dbReference type="NCBI Taxonomy" id="2004704"/>
    <lineage>
        <taxon>Archaea</taxon>
        <taxon>Methanobacteriati</taxon>
        <taxon>Methanobacteriota</taxon>
        <taxon>Stenosarchaea group</taxon>
        <taxon>Halobacteria</taxon>
        <taxon>Halobacteriales</taxon>
        <taxon>Haloferacaceae</taxon>
        <taxon>Halorubrum</taxon>
    </lineage>
</organism>
<feature type="region of interest" description="Disordered" evidence="1">
    <location>
        <begin position="1"/>
        <end position="65"/>
    </location>
</feature>
<accession>A0ABD5UL28</accession>
<comment type="caution">
    <text evidence="4">The sequence shown here is derived from an EMBL/GenBank/DDBJ whole genome shotgun (WGS) entry which is preliminary data.</text>
</comment>